<keyword evidence="4" id="KW-0281">Fimbrium</keyword>
<evidence type="ECO:0000256" key="4">
    <source>
        <dbReference type="ARBA" id="ARBA00023263"/>
    </source>
</evidence>
<comment type="similarity">
    <text evidence="2">Belongs to the fimbrial protein family.</text>
</comment>
<feature type="chain" id="PRO_5046354937" evidence="5">
    <location>
        <begin position="42"/>
        <end position="356"/>
    </location>
</feature>
<gene>
    <name evidence="7" type="ORF">NGC28_09710</name>
</gene>
<protein>
    <submittedName>
        <fullName evidence="7">Fimbrial protein</fullName>
    </submittedName>
</protein>
<proteinExistence type="inferred from homology"/>
<dbReference type="EMBL" id="JAMWJU010000001">
    <property type="protein sequence ID" value="MEB7542724.1"/>
    <property type="molecule type" value="Genomic_DNA"/>
</dbReference>
<evidence type="ECO:0000256" key="1">
    <source>
        <dbReference type="ARBA" id="ARBA00004561"/>
    </source>
</evidence>
<dbReference type="SUPFAM" id="SSF49401">
    <property type="entry name" value="Bacterial adhesins"/>
    <property type="match status" value="1"/>
</dbReference>
<dbReference type="Pfam" id="PF00419">
    <property type="entry name" value="Fimbrial"/>
    <property type="match status" value="1"/>
</dbReference>
<reference evidence="7 8" key="1">
    <citation type="submission" date="2022-06" db="EMBL/GenBank/DDBJ databases">
        <title>Whole Genome analysis of Bacterial isolates collected during year 2020 from Guwahati, Assam, India.</title>
        <authorList>
            <person name="Mendem S.K."/>
            <person name="Rakshit O."/>
            <person name="Murugesan D."/>
            <person name="Saikia K."/>
            <person name="Shome R."/>
            <person name="Raisen C."/>
            <person name="Holmes M.A."/>
            <person name="Shome B.R."/>
        </authorList>
    </citation>
    <scope>NUCLEOTIDE SEQUENCE [LARGE SCALE GENOMIC DNA]</scope>
    <source>
        <strain evidence="7 8">Sil NS 53</strain>
    </source>
</reference>
<evidence type="ECO:0000256" key="3">
    <source>
        <dbReference type="ARBA" id="ARBA00022729"/>
    </source>
</evidence>
<comment type="subcellular location">
    <subcellularLocation>
        <location evidence="1">Fimbrium</location>
    </subcellularLocation>
</comment>
<evidence type="ECO:0000313" key="8">
    <source>
        <dbReference type="Proteomes" id="UP001310558"/>
    </source>
</evidence>
<evidence type="ECO:0000256" key="2">
    <source>
        <dbReference type="ARBA" id="ARBA00006671"/>
    </source>
</evidence>
<dbReference type="InterPro" id="IPR008966">
    <property type="entry name" value="Adhesion_dom_sf"/>
</dbReference>
<keyword evidence="3 5" id="KW-0732">Signal</keyword>
<name>A0ABU6ERS3_9ENTR</name>
<dbReference type="InterPro" id="IPR050263">
    <property type="entry name" value="Bact_Fimbrial_Adh_Pro"/>
</dbReference>
<feature type="signal peptide" evidence="5">
    <location>
        <begin position="1"/>
        <end position="41"/>
    </location>
</feature>
<dbReference type="PANTHER" id="PTHR33420:SF31">
    <property type="entry name" value="TYPE 1 FIMBRIN D-MANNOSE SPECIFIC ADHESIN"/>
    <property type="match status" value="1"/>
</dbReference>
<keyword evidence="8" id="KW-1185">Reference proteome</keyword>
<dbReference type="InterPro" id="IPR000259">
    <property type="entry name" value="Adhesion_dom_fimbrial"/>
</dbReference>
<evidence type="ECO:0000256" key="5">
    <source>
        <dbReference type="SAM" id="SignalP"/>
    </source>
</evidence>
<dbReference type="InterPro" id="IPR036937">
    <property type="entry name" value="Adhesion_dom_fimbrial_sf"/>
</dbReference>
<dbReference type="RefSeq" id="WP_233606880.1">
    <property type="nucleotide sequence ID" value="NZ_CAMLPR010000048.1"/>
</dbReference>
<organism evidence="7 8">
    <name type="scientific">Enterobacter huaxiensis</name>
    <dbReference type="NCBI Taxonomy" id="2494702"/>
    <lineage>
        <taxon>Bacteria</taxon>
        <taxon>Pseudomonadati</taxon>
        <taxon>Pseudomonadota</taxon>
        <taxon>Gammaproteobacteria</taxon>
        <taxon>Enterobacterales</taxon>
        <taxon>Enterobacteriaceae</taxon>
        <taxon>Enterobacter</taxon>
    </lineage>
</organism>
<comment type="caution">
    <text evidence="7">The sequence shown here is derived from an EMBL/GenBank/DDBJ whole genome shotgun (WGS) entry which is preliminary data.</text>
</comment>
<evidence type="ECO:0000259" key="6">
    <source>
        <dbReference type="Pfam" id="PF00419"/>
    </source>
</evidence>
<sequence length="356" mass="37451">MINRMKMFIANITSCRSFGGKKAALLLLALAGGTLSARAHASDCAPTDGTKTYNFPMDYLLQDPTQNTTGRIINNAYQWNLSGNYNVTCSCTGTYTGAYVTAKVPDTGLAYTDGNLNYYSISEYLAVASEVYIAGGYGANKATPFTSVSNQNTAVNCARYPYATGARGSISLYFKRPFVGVQAIPLTKVVDVYIASDALTQSTVPVSTVWMSGSVTVPQSCEINGGGVITVPFGDIMSGDIATKGEMAKNFTPKNVNFNVACTNISEGVKVSLSFQGTPDANDPTVLSTTNSDVGVKIQDTAGTTVAPLSGRLPLTMDYAAQVGTSAIQLFPVNTTGNTPDTGDFNATATIRAEIE</sequence>
<dbReference type="Proteomes" id="UP001310558">
    <property type="component" value="Unassembled WGS sequence"/>
</dbReference>
<feature type="domain" description="Fimbrial-type adhesion" evidence="6">
    <location>
        <begin position="211"/>
        <end position="354"/>
    </location>
</feature>
<dbReference type="Gene3D" id="2.60.40.1090">
    <property type="entry name" value="Fimbrial-type adhesion domain"/>
    <property type="match status" value="1"/>
</dbReference>
<dbReference type="PANTHER" id="PTHR33420">
    <property type="entry name" value="FIMBRIAL SUBUNIT ELFA-RELATED"/>
    <property type="match status" value="1"/>
</dbReference>
<accession>A0ABU6ERS3</accession>
<evidence type="ECO:0000313" key="7">
    <source>
        <dbReference type="EMBL" id="MEB7542724.1"/>
    </source>
</evidence>